<sequence length="265" mass="30324">MDDKENIPENLEEGEKEDEDKMIKRKLGLECGLQKITEQRSYEVKYFGSTVLVEPDMKRIREAIRQLVGDIIVKGKERSLPKVTLRVLQDGLHLREKQKKSAEKIIPIRKLSYGTFMKSDVQLLAFNHHMEKTPAKMECFVVWCETDETLKDIGLAIYSAVREQHFQSVREHRKESRPSVLEEKEAIKSVGDACDPAANDVSTGETDPKVNFELHDDEDDQYLSLPDLSASANESDLRTALEDMLKVVEEEEMKDGLKNNVKCAQ</sequence>
<gene>
    <name evidence="1" type="ORF">PACLA_8A038640</name>
</gene>
<dbReference type="PANTHER" id="PTHR11232:SF74">
    <property type="entry name" value="PTB DOMAIN-CONTAINING ADAPTER PROTEIN CED-6-LIKE PROTEIN"/>
    <property type="match status" value="1"/>
</dbReference>
<proteinExistence type="predicted"/>
<name>A0A6S7FNI8_PARCT</name>
<dbReference type="PANTHER" id="PTHR11232">
    <property type="entry name" value="PHOSPHOTYROSINE INTERACTION DOMAIN-CONTAINING FAMILY MEMBER"/>
    <property type="match status" value="1"/>
</dbReference>
<evidence type="ECO:0000313" key="2">
    <source>
        <dbReference type="Proteomes" id="UP001152795"/>
    </source>
</evidence>
<dbReference type="InterPro" id="IPR006020">
    <property type="entry name" value="PTB/PI_dom"/>
</dbReference>
<dbReference type="OrthoDB" id="5962185at2759"/>
<keyword evidence="1" id="KW-0675">Receptor</keyword>
<reference evidence="1" key="1">
    <citation type="submission" date="2020-04" db="EMBL/GenBank/DDBJ databases">
        <authorList>
            <person name="Alioto T."/>
            <person name="Alioto T."/>
            <person name="Gomez Garrido J."/>
        </authorList>
    </citation>
    <scope>NUCLEOTIDE SEQUENCE</scope>
    <source>
        <strain evidence="1">A484AB</strain>
    </source>
</reference>
<dbReference type="EMBL" id="CACRXK020000173">
    <property type="protein sequence ID" value="CAB3979167.1"/>
    <property type="molecule type" value="Genomic_DNA"/>
</dbReference>
<protein>
    <submittedName>
        <fullName evidence="1">Low density lipo receptor adapter 1-like</fullName>
    </submittedName>
</protein>
<organism evidence="1 2">
    <name type="scientific">Paramuricea clavata</name>
    <name type="common">Red gorgonian</name>
    <name type="synonym">Violescent sea-whip</name>
    <dbReference type="NCBI Taxonomy" id="317549"/>
    <lineage>
        <taxon>Eukaryota</taxon>
        <taxon>Metazoa</taxon>
        <taxon>Cnidaria</taxon>
        <taxon>Anthozoa</taxon>
        <taxon>Octocorallia</taxon>
        <taxon>Malacalcyonacea</taxon>
        <taxon>Plexauridae</taxon>
        <taxon>Paramuricea</taxon>
    </lineage>
</organism>
<dbReference type="Proteomes" id="UP001152795">
    <property type="component" value="Unassembled WGS sequence"/>
</dbReference>
<accession>A0A6S7FNI8</accession>
<dbReference type="PROSITE" id="PS01179">
    <property type="entry name" value="PID"/>
    <property type="match status" value="1"/>
</dbReference>
<dbReference type="InterPro" id="IPR011993">
    <property type="entry name" value="PH-like_dom_sf"/>
</dbReference>
<dbReference type="AlphaFoldDB" id="A0A6S7FNI8"/>
<dbReference type="CDD" id="cd00934">
    <property type="entry name" value="PTB"/>
    <property type="match status" value="1"/>
</dbReference>
<dbReference type="InterPro" id="IPR051133">
    <property type="entry name" value="Adapter_Engulfment-Domain"/>
</dbReference>
<keyword evidence="2" id="KW-1185">Reference proteome</keyword>
<evidence type="ECO:0000313" key="1">
    <source>
        <dbReference type="EMBL" id="CAB3979167.1"/>
    </source>
</evidence>
<dbReference type="Gene3D" id="2.30.29.30">
    <property type="entry name" value="Pleckstrin-homology domain (PH domain)/Phosphotyrosine-binding domain (PTB)"/>
    <property type="match status" value="1"/>
</dbReference>
<comment type="caution">
    <text evidence="1">The sequence shown here is derived from an EMBL/GenBank/DDBJ whole genome shotgun (WGS) entry which is preliminary data.</text>
</comment>
<dbReference type="Pfam" id="PF00640">
    <property type="entry name" value="PID"/>
    <property type="match status" value="1"/>
</dbReference>
<dbReference type="SUPFAM" id="SSF50729">
    <property type="entry name" value="PH domain-like"/>
    <property type="match status" value="1"/>
</dbReference>